<proteinExistence type="predicted"/>
<dbReference type="EMBL" id="JAECZB010000092">
    <property type="protein sequence ID" value="MBH8555112.1"/>
    <property type="molecule type" value="Genomic_DNA"/>
</dbReference>
<organism evidence="1 2">
    <name type="scientific">Atlanticothrix silvestris CENA357</name>
    <dbReference type="NCBI Taxonomy" id="1725252"/>
    <lineage>
        <taxon>Bacteria</taxon>
        <taxon>Bacillati</taxon>
        <taxon>Cyanobacteriota</taxon>
        <taxon>Cyanophyceae</taxon>
        <taxon>Nostocales</taxon>
        <taxon>Nodulariaceae</taxon>
        <taxon>Atlanticothrix</taxon>
        <taxon>Atlanticothrix silvestris</taxon>
    </lineage>
</organism>
<sequence length="46" mass="5501">MHNYESDFARLNHDQSHGYNHDFLLMYLLDVSFYDGDIQPGKRPRS</sequence>
<evidence type="ECO:0000313" key="2">
    <source>
        <dbReference type="Proteomes" id="UP000599391"/>
    </source>
</evidence>
<name>A0A8J7L7H4_9CYAN</name>
<accession>A0A8J7L7H4</accession>
<evidence type="ECO:0000313" key="1">
    <source>
        <dbReference type="EMBL" id="MBH8555112.1"/>
    </source>
</evidence>
<keyword evidence="2" id="KW-1185">Reference proteome</keyword>
<gene>
    <name evidence="1" type="ORF">I8751_22730</name>
</gene>
<protein>
    <submittedName>
        <fullName evidence="1">Uncharacterized protein</fullName>
    </submittedName>
</protein>
<dbReference type="AlphaFoldDB" id="A0A8J7L7H4"/>
<dbReference type="Proteomes" id="UP000599391">
    <property type="component" value="Unassembled WGS sequence"/>
</dbReference>
<comment type="caution">
    <text evidence="1">The sequence shown here is derived from an EMBL/GenBank/DDBJ whole genome shotgun (WGS) entry which is preliminary data.</text>
</comment>
<reference evidence="1 2" key="1">
    <citation type="journal article" date="2021" name="Int. J. Syst. Evol. Microbiol.">
        <title>Amazonocrinis nigriterrae gen. nov., sp. nov., Atlanticothrix silvestris gen. nov., sp. nov. and Dendronalium phyllosphericum gen. nov., sp. nov., nostocacean cyanobacteria from Brazilian environments.</title>
        <authorList>
            <person name="Alvarenga D.O."/>
            <person name="Andreote A.P.D."/>
            <person name="Branco L.H.Z."/>
            <person name="Delbaje E."/>
            <person name="Cruz R.B."/>
            <person name="Varani A.M."/>
            <person name="Fiore M.F."/>
        </authorList>
    </citation>
    <scope>NUCLEOTIDE SEQUENCE [LARGE SCALE GENOMIC DNA]</scope>
    <source>
        <strain evidence="1 2">CENA357</strain>
    </source>
</reference>